<evidence type="ECO:0000313" key="13">
    <source>
        <dbReference type="Proteomes" id="UP000245765"/>
    </source>
</evidence>
<evidence type="ECO:0000256" key="4">
    <source>
        <dbReference type="ARBA" id="ARBA00022722"/>
    </source>
</evidence>
<dbReference type="AlphaFoldDB" id="A0A317F8U9"/>
<dbReference type="Proteomes" id="UP000245765">
    <property type="component" value="Unassembled WGS sequence"/>
</dbReference>
<dbReference type="InterPro" id="IPR003029">
    <property type="entry name" value="S1_domain"/>
</dbReference>
<dbReference type="GO" id="GO:0006364">
    <property type="term" value="P:rRNA processing"/>
    <property type="evidence" value="ECO:0007669"/>
    <property type="project" value="TreeGrafter"/>
</dbReference>
<dbReference type="Gene3D" id="2.40.50.140">
    <property type="entry name" value="Nucleic acid-binding proteins"/>
    <property type="match status" value="1"/>
</dbReference>
<evidence type="ECO:0000256" key="9">
    <source>
        <dbReference type="ARBA" id="ARBA00022884"/>
    </source>
</evidence>
<dbReference type="GO" id="GO:0004519">
    <property type="term" value="F:endonuclease activity"/>
    <property type="evidence" value="ECO:0007669"/>
    <property type="project" value="UniProtKB-KW"/>
</dbReference>
<dbReference type="PROSITE" id="PS50126">
    <property type="entry name" value="S1"/>
    <property type="match status" value="1"/>
</dbReference>
<proteinExistence type="predicted"/>
<accession>A0A317F8U9</accession>
<dbReference type="PANTHER" id="PTHR30001">
    <property type="entry name" value="RIBONUCLEASE"/>
    <property type="match status" value="1"/>
</dbReference>
<keyword evidence="8" id="KW-0460">Magnesium</keyword>
<dbReference type="OrthoDB" id="7256894at2"/>
<dbReference type="GO" id="GO:0005737">
    <property type="term" value="C:cytoplasm"/>
    <property type="evidence" value="ECO:0007669"/>
    <property type="project" value="TreeGrafter"/>
</dbReference>
<dbReference type="EMBL" id="QGNA01000004">
    <property type="protein sequence ID" value="PWS35560.1"/>
    <property type="molecule type" value="Genomic_DNA"/>
</dbReference>
<evidence type="ECO:0000256" key="7">
    <source>
        <dbReference type="ARBA" id="ARBA00022801"/>
    </source>
</evidence>
<dbReference type="GO" id="GO:0016787">
    <property type="term" value="F:hydrolase activity"/>
    <property type="evidence" value="ECO:0007669"/>
    <property type="project" value="UniProtKB-KW"/>
</dbReference>
<dbReference type="InterPro" id="IPR004659">
    <property type="entry name" value="RNase_E/G"/>
</dbReference>
<keyword evidence="4" id="KW-0540">Nuclease</keyword>
<evidence type="ECO:0000313" key="12">
    <source>
        <dbReference type="EMBL" id="PWS35560.1"/>
    </source>
</evidence>
<feature type="domain" description="S1 motif" evidence="11">
    <location>
        <begin position="40"/>
        <end position="105"/>
    </location>
</feature>
<dbReference type="Pfam" id="PF10150">
    <property type="entry name" value="RNase_E_G"/>
    <property type="match status" value="1"/>
</dbReference>
<keyword evidence="3" id="KW-0997">Cell inner membrane</keyword>
<dbReference type="SMART" id="SM00316">
    <property type="entry name" value="S1"/>
    <property type="match status" value="1"/>
</dbReference>
<dbReference type="SUPFAM" id="SSF50249">
    <property type="entry name" value="Nucleic acid-binding proteins"/>
    <property type="match status" value="1"/>
</dbReference>
<evidence type="ECO:0000259" key="11">
    <source>
        <dbReference type="PROSITE" id="PS50126"/>
    </source>
</evidence>
<evidence type="ECO:0000256" key="2">
    <source>
        <dbReference type="ARBA" id="ARBA00022475"/>
    </source>
</evidence>
<evidence type="ECO:0000256" key="6">
    <source>
        <dbReference type="ARBA" id="ARBA00022759"/>
    </source>
</evidence>
<keyword evidence="2" id="KW-1003">Cell membrane</keyword>
<dbReference type="GO" id="GO:0046872">
    <property type="term" value="F:metal ion binding"/>
    <property type="evidence" value="ECO:0007669"/>
    <property type="project" value="UniProtKB-KW"/>
</dbReference>
<name>A0A317F8U9_9PROT</name>
<dbReference type="PANTHER" id="PTHR30001:SF1">
    <property type="entry name" value="RIBONUCLEASE E_G-LIKE PROTEIN, CHLOROPLASTIC"/>
    <property type="match status" value="1"/>
</dbReference>
<keyword evidence="6" id="KW-0255">Endonuclease</keyword>
<evidence type="ECO:0000256" key="8">
    <source>
        <dbReference type="ARBA" id="ARBA00022842"/>
    </source>
</evidence>
<comment type="cofactor">
    <cofactor evidence="1">
        <name>Mg(2+)</name>
        <dbReference type="ChEBI" id="CHEBI:18420"/>
    </cofactor>
</comment>
<protein>
    <submittedName>
        <fullName evidence="12">Ribonuclease</fullName>
    </submittedName>
</protein>
<keyword evidence="7" id="KW-0378">Hydrolase</keyword>
<dbReference type="InterPro" id="IPR012340">
    <property type="entry name" value="NA-bd_OB-fold"/>
</dbReference>
<sequence length="368" mass="38321">MVAALIRVSVSPGERRVALLRDDVLDLAAVERPARPDGVGDLHRARVTAISRAMSGAFLVMADGATGFLPESEAPDRKAVTEGAILPVRVTRAPQGGKGPRLTARLSAEDIAAAAGQGLVLVRRGPDAVLRFARLARDAAVVTDDAAELARLRPLLGERVCLDRAGAFDDALEAEFDGLAGPEVPLLGGGLLTIHPTPALTALDVDAGGQVAGDAEAVMRLNRAAVAEAARQIRLRELAGAILLDVAGLAVKRREALAGPLAAALAADPLRPKLLGLTRLGLFEIQRQRVHPPLHEVLGWPLSPLTHGLAALRRAAREVAAVPGRMPVLHAAPAVVAALQAMPEVLAALPGLRLLAEPGLPPGREELR</sequence>
<keyword evidence="13" id="KW-1185">Reference proteome</keyword>
<reference evidence="13" key="1">
    <citation type="submission" date="2018-05" db="EMBL/GenBank/DDBJ databases">
        <authorList>
            <person name="Du Z."/>
            <person name="Wang X."/>
        </authorList>
    </citation>
    <scope>NUCLEOTIDE SEQUENCE [LARGE SCALE GENOMIC DNA]</scope>
    <source>
        <strain evidence="13">CQN31</strain>
    </source>
</reference>
<evidence type="ECO:0000256" key="1">
    <source>
        <dbReference type="ARBA" id="ARBA00001946"/>
    </source>
</evidence>
<comment type="caution">
    <text evidence="12">The sequence shown here is derived from an EMBL/GenBank/DDBJ whole genome shotgun (WGS) entry which is preliminary data.</text>
</comment>
<dbReference type="InterPro" id="IPR019307">
    <property type="entry name" value="RNA-bd_AU-1/RNase_E/G"/>
</dbReference>
<dbReference type="GO" id="GO:0004540">
    <property type="term" value="F:RNA nuclease activity"/>
    <property type="evidence" value="ECO:0007669"/>
    <property type="project" value="InterPro"/>
</dbReference>
<keyword evidence="5" id="KW-0479">Metal-binding</keyword>
<keyword evidence="10" id="KW-0472">Membrane</keyword>
<dbReference type="RefSeq" id="WP_109871926.1">
    <property type="nucleotide sequence ID" value="NZ_QGNA01000004.1"/>
</dbReference>
<gene>
    <name evidence="12" type="ORF">DFH01_18355</name>
</gene>
<keyword evidence="9" id="KW-0694">RNA-binding</keyword>
<evidence type="ECO:0000256" key="10">
    <source>
        <dbReference type="ARBA" id="ARBA00023136"/>
    </source>
</evidence>
<evidence type="ECO:0000256" key="5">
    <source>
        <dbReference type="ARBA" id="ARBA00022723"/>
    </source>
</evidence>
<evidence type="ECO:0000256" key="3">
    <source>
        <dbReference type="ARBA" id="ARBA00022519"/>
    </source>
</evidence>
<organism evidence="12 13">
    <name type="scientific">Falsiroseomonas bella</name>
    <dbReference type="NCBI Taxonomy" id="2184016"/>
    <lineage>
        <taxon>Bacteria</taxon>
        <taxon>Pseudomonadati</taxon>
        <taxon>Pseudomonadota</taxon>
        <taxon>Alphaproteobacteria</taxon>
        <taxon>Acetobacterales</taxon>
        <taxon>Roseomonadaceae</taxon>
        <taxon>Falsiroseomonas</taxon>
    </lineage>
</organism>
<dbReference type="GO" id="GO:0003723">
    <property type="term" value="F:RNA binding"/>
    <property type="evidence" value="ECO:0007669"/>
    <property type="project" value="UniProtKB-KW"/>
</dbReference>